<proteinExistence type="predicted"/>
<protein>
    <submittedName>
        <fullName evidence="4">ADP-heptose--lipooligosaccharide heptosyltransferase II</fullName>
        <ecNumber evidence="4">2.4.1.-</ecNumber>
    </submittedName>
</protein>
<evidence type="ECO:0000256" key="1">
    <source>
        <dbReference type="ARBA" id="ARBA00022676"/>
    </source>
</evidence>
<organism evidence="4">
    <name type="scientific">hydrothermal vent metagenome</name>
    <dbReference type="NCBI Taxonomy" id="652676"/>
    <lineage>
        <taxon>unclassified sequences</taxon>
        <taxon>metagenomes</taxon>
        <taxon>ecological metagenomes</taxon>
    </lineage>
</organism>
<keyword evidence="2 4" id="KW-0808">Transferase</keyword>
<gene>
    <name evidence="4" type="ORF">MGWOODY_Hyp1758</name>
</gene>
<dbReference type="GO" id="GO:0005829">
    <property type="term" value="C:cytosol"/>
    <property type="evidence" value="ECO:0007669"/>
    <property type="project" value="TreeGrafter"/>
</dbReference>
<name>A0A160TX78_9ZZZZ</name>
<keyword evidence="1 4" id="KW-0328">Glycosyltransferase</keyword>
<sequence length="374" mass="41103">MFDSISQSRGFRRRHWESIRPCWSRGNRGSHGKTGQTGKSRQSGRKSPQCAGHQTQRTGRFCAGIGAMKAVREMHPKARITLLTTPFFKEFAELCPYVDAVETDGRPDSMKATAALITRIRKAKYDIIYDFQTSGRTKNYFTALSKTGKAPLWSGHHEKAAFFHDNGERATMHSIDRLAEQLEVAGVAPGGRWLGNSAPKPDLSWVRPKLRDAPRLQPAYFSLEEPYMLLIPGASAHREAKRWPVENYAELAKRVADAGITPVIIGGKDEGPLAHEIVRQEPRTKSLTTRTDLFQIVTLAEKALFVVGNDTGPMHMAAIAGAPGVALFALTESNPDHAAPRGDTTIIINSAPTLAELSVDDVWQSVRALGVLPS</sequence>
<dbReference type="InterPro" id="IPR051199">
    <property type="entry name" value="LPS_LOS_Heptosyltrfase"/>
</dbReference>
<accession>A0A160TX78</accession>
<evidence type="ECO:0000256" key="3">
    <source>
        <dbReference type="SAM" id="MobiDB-lite"/>
    </source>
</evidence>
<dbReference type="SUPFAM" id="SSF53756">
    <property type="entry name" value="UDP-Glycosyltransferase/glycogen phosphorylase"/>
    <property type="match status" value="1"/>
</dbReference>
<dbReference type="GO" id="GO:0008713">
    <property type="term" value="F:ADP-heptose-lipopolysaccharide heptosyltransferase activity"/>
    <property type="evidence" value="ECO:0007669"/>
    <property type="project" value="TreeGrafter"/>
</dbReference>
<dbReference type="CDD" id="cd03789">
    <property type="entry name" value="GT9_LPS_heptosyltransferase"/>
    <property type="match status" value="1"/>
</dbReference>
<dbReference type="PANTHER" id="PTHR30160">
    <property type="entry name" value="TETRAACYLDISACCHARIDE 4'-KINASE-RELATED"/>
    <property type="match status" value="1"/>
</dbReference>
<dbReference type="Gene3D" id="3.40.50.2000">
    <property type="entry name" value="Glycogen Phosphorylase B"/>
    <property type="match status" value="2"/>
</dbReference>
<dbReference type="AlphaFoldDB" id="A0A160TX78"/>
<reference evidence="4" key="1">
    <citation type="submission" date="2015-10" db="EMBL/GenBank/DDBJ databases">
        <authorList>
            <person name="Gilbert D.G."/>
        </authorList>
    </citation>
    <scope>NUCLEOTIDE SEQUENCE</scope>
</reference>
<dbReference type="GO" id="GO:0009244">
    <property type="term" value="P:lipopolysaccharide core region biosynthetic process"/>
    <property type="evidence" value="ECO:0007669"/>
    <property type="project" value="TreeGrafter"/>
</dbReference>
<evidence type="ECO:0000313" key="4">
    <source>
        <dbReference type="EMBL" id="CUS55511.1"/>
    </source>
</evidence>
<dbReference type="EC" id="2.4.1.-" evidence="4"/>
<dbReference type="InterPro" id="IPR002201">
    <property type="entry name" value="Glyco_trans_9"/>
</dbReference>
<feature type="region of interest" description="Disordered" evidence="3">
    <location>
        <begin position="22"/>
        <end position="55"/>
    </location>
</feature>
<dbReference type="Pfam" id="PF01075">
    <property type="entry name" value="Glyco_transf_9"/>
    <property type="match status" value="1"/>
</dbReference>
<dbReference type="EMBL" id="CZQD01000001">
    <property type="protein sequence ID" value="CUS55511.1"/>
    <property type="molecule type" value="Genomic_DNA"/>
</dbReference>
<evidence type="ECO:0000256" key="2">
    <source>
        <dbReference type="ARBA" id="ARBA00022679"/>
    </source>
</evidence>